<dbReference type="PANTHER" id="PTHR43644">
    <property type="entry name" value="NA(+)-TRANSLOCATING NADH-QUINONE REDUCTASE SUBUNIT"/>
    <property type="match status" value="1"/>
</dbReference>
<reference evidence="4" key="1">
    <citation type="submission" date="2022-03" db="EMBL/GenBank/DDBJ databases">
        <title>Draft genome sequence of Aduncisulcus paluster, a free-living microaerophilic Fornicata.</title>
        <authorList>
            <person name="Yuyama I."/>
            <person name="Kume K."/>
            <person name="Tamura T."/>
            <person name="Inagaki Y."/>
            <person name="Hashimoto T."/>
        </authorList>
    </citation>
    <scope>NUCLEOTIDE SEQUENCE</scope>
    <source>
        <strain evidence="4">NY0171</strain>
    </source>
</reference>
<dbReference type="InterPro" id="IPR001433">
    <property type="entry name" value="OxRdtase_FAD/NAD-bd"/>
</dbReference>
<comment type="caution">
    <text evidence="4">The sequence shown here is derived from an EMBL/GenBank/DDBJ whole genome shotgun (WGS) entry which is preliminary data.</text>
</comment>
<accession>A0ABQ5K439</accession>
<keyword evidence="5" id="KW-1185">Reference proteome</keyword>
<keyword evidence="2" id="KW-0274">FAD</keyword>
<dbReference type="SUPFAM" id="SSF52343">
    <property type="entry name" value="Ferredoxin reductase-like, C-terminal NADP-linked domain"/>
    <property type="match status" value="1"/>
</dbReference>
<protein>
    <submittedName>
        <fullName evidence="4">Oxidoreductase</fullName>
    </submittedName>
</protein>
<feature type="domain" description="Oxidoreductase FAD/NAD(P)-binding" evidence="3">
    <location>
        <begin position="2"/>
        <end position="62"/>
    </location>
</feature>
<proteinExistence type="predicted"/>
<sequence length="82" mass="9649">VLKQMEKDMPNFELKCCLSRPKDEDNWTDDQGRVTDLIEKYIEDASDKEAYLCGSPKVIDSVVDKLRDKGMPEEHIYYDKFE</sequence>
<dbReference type="InterPro" id="IPR039261">
    <property type="entry name" value="FNR_nucleotide-bd"/>
</dbReference>
<dbReference type="Pfam" id="PF00175">
    <property type="entry name" value="NAD_binding_1"/>
    <property type="match status" value="1"/>
</dbReference>
<evidence type="ECO:0000256" key="2">
    <source>
        <dbReference type="ARBA" id="ARBA00022827"/>
    </source>
</evidence>
<dbReference type="Proteomes" id="UP001057375">
    <property type="component" value="Unassembled WGS sequence"/>
</dbReference>
<dbReference type="Gene3D" id="3.40.50.80">
    <property type="entry name" value="Nucleotide-binding domain of ferredoxin-NADP reductase (FNR) module"/>
    <property type="match status" value="1"/>
</dbReference>
<dbReference type="PANTHER" id="PTHR43644:SF1">
    <property type="entry name" value="NAD(P)H-FLAVIN REDUCTASE"/>
    <property type="match status" value="1"/>
</dbReference>
<dbReference type="EMBL" id="BQXS01007373">
    <property type="protein sequence ID" value="GKT27341.1"/>
    <property type="molecule type" value="Genomic_DNA"/>
</dbReference>
<evidence type="ECO:0000259" key="3">
    <source>
        <dbReference type="Pfam" id="PF00175"/>
    </source>
</evidence>
<organism evidence="4 5">
    <name type="scientific">Aduncisulcus paluster</name>
    <dbReference type="NCBI Taxonomy" id="2918883"/>
    <lineage>
        <taxon>Eukaryota</taxon>
        <taxon>Metamonada</taxon>
        <taxon>Carpediemonas-like organisms</taxon>
        <taxon>Aduncisulcus</taxon>
    </lineage>
</organism>
<gene>
    <name evidence="4" type="ORF">ADUPG1_004757</name>
</gene>
<name>A0ABQ5K439_9EUKA</name>
<evidence type="ECO:0000313" key="4">
    <source>
        <dbReference type="EMBL" id="GKT27341.1"/>
    </source>
</evidence>
<feature type="non-terminal residue" evidence="4">
    <location>
        <position position="1"/>
    </location>
</feature>
<evidence type="ECO:0000256" key="1">
    <source>
        <dbReference type="ARBA" id="ARBA00022630"/>
    </source>
</evidence>
<evidence type="ECO:0000313" key="5">
    <source>
        <dbReference type="Proteomes" id="UP001057375"/>
    </source>
</evidence>
<keyword evidence="1" id="KW-0285">Flavoprotein</keyword>